<organism evidence="3 4">
    <name type="scientific">Holothuria leucospilota</name>
    <name type="common">Black long sea cucumber</name>
    <name type="synonym">Mertensiothuria leucospilota</name>
    <dbReference type="NCBI Taxonomy" id="206669"/>
    <lineage>
        <taxon>Eukaryota</taxon>
        <taxon>Metazoa</taxon>
        <taxon>Echinodermata</taxon>
        <taxon>Eleutherozoa</taxon>
        <taxon>Echinozoa</taxon>
        <taxon>Holothuroidea</taxon>
        <taxon>Aspidochirotacea</taxon>
        <taxon>Aspidochirotida</taxon>
        <taxon>Holothuriidae</taxon>
        <taxon>Holothuria</taxon>
    </lineage>
</organism>
<evidence type="ECO:0000259" key="2">
    <source>
        <dbReference type="Pfam" id="PF09004"/>
    </source>
</evidence>
<dbReference type="Pfam" id="PF09004">
    <property type="entry name" value="ALKBH8_N"/>
    <property type="match status" value="1"/>
</dbReference>
<name>A0A9Q0YL59_HOLLE</name>
<dbReference type="GO" id="GO:0016706">
    <property type="term" value="F:2-oxoglutarate-dependent dioxygenase activity"/>
    <property type="evidence" value="ECO:0007669"/>
    <property type="project" value="InterPro"/>
</dbReference>
<evidence type="ECO:0000313" key="4">
    <source>
        <dbReference type="Proteomes" id="UP001152320"/>
    </source>
</evidence>
<keyword evidence="1" id="KW-0812">Transmembrane</keyword>
<evidence type="ECO:0000313" key="3">
    <source>
        <dbReference type="EMBL" id="KAJ8023310.1"/>
    </source>
</evidence>
<sequence length="81" mass="9527">MFFIRQLKKIHLGNTLLVLFYKSIIQSILTFNLNCCYFNLKKANKTKIDRPRKTAQKIIGLELPTIESLYNERICFEAKTS</sequence>
<keyword evidence="4" id="KW-1185">Reference proteome</keyword>
<feature type="transmembrane region" description="Helical" evidence="1">
    <location>
        <begin position="20"/>
        <end position="40"/>
    </location>
</feature>
<evidence type="ECO:0000256" key="1">
    <source>
        <dbReference type="SAM" id="Phobius"/>
    </source>
</evidence>
<dbReference type="OrthoDB" id="10037236at2759"/>
<keyword evidence="1" id="KW-0472">Membrane</keyword>
<dbReference type="Proteomes" id="UP001152320">
    <property type="component" value="Chromosome 19"/>
</dbReference>
<dbReference type="AlphaFoldDB" id="A0A9Q0YL59"/>
<dbReference type="EMBL" id="JAIZAY010000019">
    <property type="protein sequence ID" value="KAJ8023310.1"/>
    <property type="molecule type" value="Genomic_DNA"/>
</dbReference>
<reference evidence="3" key="1">
    <citation type="submission" date="2021-10" db="EMBL/GenBank/DDBJ databases">
        <title>Tropical sea cucumber genome reveals ecological adaptation and Cuvierian tubules defense mechanism.</title>
        <authorList>
            <person name="Chen T."/>
        </authorList>
    </citation>
    <scope>NUCLEOTIDE SEQUENCE</scope>
    <source>
        <strain evidence="3">Nanhai2018</strain>
        <tissue evidence="3">Muscle</tissue>
    </source>
</reference>
<comment type="caution">
    <text evidence="3">The sequence shown here is derived from an EMBL/GenBank/DDBJ whole genome shotgun (WGS) entry which is preliminary data.</text>
</comment>
<dbReference type="GO" id="GO:0008168">
    <property type="term" value="F:methyltransferase activity"/>
    <property type="evidence" value="ECO:0007669"/>
    <property type="project" value="InterPro"/>
</dbReference>
<accession>A0A9Q0YL59</accession>
<proteinExistence type="predicted"/>
<feature type="domain" description="Alkylated DNA repair protein AlkB homologue 8 N-terminal" evidence="2">
    <location>
        <begin position="2"/>
        <end position="27"/>
    </location>
</feature>
<keyword evidence="1" id="KW-1133">Transmembrane helix</keyword>
<gene>
    <name evidence="3" type="ORF">HOLleu_35695</name>
</gene>
<dbReference type="InterPro" id="IPR015095">
    <property type="entry name" value="AlkB_hom8_N"/>
</dbReference>
<protein>
    <recommendedName>
        <fullName evidence="2">Alkylated DNA repair protein AlkB homologue 8 N-terminal domain-containing protein</fullName>
    </recommendedName>
</protein>